<dbReference type="Gene3D" id="3.40.50.300">
    <property type="entry name" value="P-loop containing nucleotide triphosphate hydrolases"/>
    <property type="match status" value="2"/>
</dbReference>
<evidence type="ECO:0000256" key="2">
    <source>
        <dbReference type="ARBA" id="ARBA00022614"/>
    </source>
</evidence>
<dbReference type="InterPro" id="IPR036388">
    <property type="entry name" value="WH-like_DNA-bd_sf"/>
</dbReference>
<evidence type="ECO:0000256" key="1">
    <source>
        <dbReference type="ARBA" id="ARBA00008894"/>
    </source>
</evidence>
<dbReference type="Proteomes" id="UP000032180">
    <property type="component" value="Chromosome 11"/>
</dbReference>
<dbReference type="InterPro" id="IPR041567">
    <property type="entry name" value="COI1_F-box"/>
</dbReference>
<dbReference type="FunFam" id="1.20.1280.50:FF:000023">
    <property type="entry name" value="F-box/LRR-repeat protein 4"/>
    <property type="match status" value="1"/>
</dbReference>
<dbReference type="InterPro" id="IPR027417">
    <property type="entry name" value="P-loop_NTPase"/>
</dbReference>
<evidence type="ECO:0000313" key="8">
    <source>
        <dbReference type="EnsemblPlants" id="LPERR11G10410.2"/>
    </source>
</evidence>
<name>A0A0D9XRY1_9ORYZ</name>
<dbReference type="GO" id="GO:0042742">
    <property type="term" value="P:defense response to bacterium"/>
    <property type="evidence" value="ECO:0007669"/>
    <property type="project" value="UniProtKB-ARBA"/>
</dbReference>
<keyword evidence="5" id="KW-0611">Plant defense</keyword>
<organism evidence="8 9">
    <name type="scientific">Leersia perrieri</name>
    <dbReference type="NCBI Taxonomy" id="77586"/>
    <lineage>
        <taxon>Eukaryota</taxon>
        <taxon>Viridiplantae</taxon>
        <taxon>Streptophyta</taxon>
        <taxon>Embryophyta</taxon>
        <taxon>Tracheophyta</taxon>
        <taxon>Spermatophyta</taxon>
        <taxon>Magnoliopsida</taxon>
        <taxon>Liliopsida</taxon>
        <taxon>Poales</taxon>
        <taxon>Poaceae</taxon>
        <taxon>BOP clade</taxon>
        <taxon>Oryzoideae</taxon>
        <taxon>Oryzeae</taxon>
        <taxon>Oryzinae</taxon>
        <taxon>Leersia</taxon>
    </lineage>
</organism>
<dbReference type="GO" id="GO:0009626">
    <property type="term" value="P:plant-type hypersensitive response"/>
    <property type="evidence" value="ECO:0007669"/>
    <property type="project" value="UniProtKB-ARBA"/>
</dbReference>
<dbReference type="Gene3D" id="1.10.8.430">
    <property type="entry name" value="Helical domain of apoptotic protease-activating factors"/>
    <property type="match status" value="2"/>
</dbReference>
<dbReference type="InterPro" id="IPR003593">
    <property type="entry name" value="AAA+_ATPase"/>
</dbReference>
<dbReference type="GO" id="GO:0043531">
    <property type="term" value="F:ADP binding"/>
    <property type="evidence" value="ECO:0007669"/>
    <property type="project" value="InterPro"/>
</dbReference>
<accession>A0A0D9XRY1</accession>
<dbReference type="PRINTS" id="PR00364">
    <property type="entry name" value="DISEASERSIST"/>
</dbReference>
<keyword evidence="9" id="KW-1185">Reference proteome</keyword>
<dbReference type="Gene3D" id="3.80.10.10">
    <property type="entry name" value="Ribonuclease Inhibitor"/>
    <property type="match status" value="3"/>
</dbReference>
<keyword evidence="3" id="KW-0677">Repeat</keyword>
<dbReference type="GO" id="GO:0002758">
    <property type="term" value="P:innate immune response-activating signaling pathway"/>
    <property type="evidence" value="ECO:0007669"/>
    <property type="project" value="UniProtKB-ARBA"/>
</dbReference>
<evidence type="ECO:0000256" key="3">
    <source>
        <dbReference type="ARBA" id="ARBA00022737"/>
    </source>
</evidence>
<dbReference type="InterPro" id="IPR055414">
    <property type="entry name" value="LRR_R13L4/SHOC2-like"/>
</dbReference>
<dbReference type="Pfam" id="PF23559">
    <property type="entry name" value="WHD_DRP"/>
    <property type="match status" value="2"/>
</dbReference>
<protein>
    <recommendedName>
        <fullName evidence="7">AAA+ ATPase domain-containing protein</fullName>
    </recommendedName>
</protein>
<dbReference type="SUPFAM" id="SSF52047">
    <property type="entry name" value="RNI-like"/>
    <property type="match status" value="1"/>
</dbReference>
<dbReference type="InterPro" id="IPR058922">
    <property type="entry name" value="WHD_DRP"/>
</dbReference>
<dbReference type="SUPFAM" id="SSF52058">
    <property type="entry name" value="L domain-like"/>
    <property type="match status" value="2"/>
</dbReference>
<dbReference type="InterPro" id="IPR041118">
    <property type="entry name" value="Rx_N"/>
</dbReference>
<dbReference type="CDD" id="cd22159">
    <property type="entry name" value="F-box_AtTIR1-like"/>
    <property type="match status" value="1"/>
</dbReference>
<reference evidence="8" key="3">
    <citation type="submission" date="2015-04" db="UniProtKB">
        <authorList>
            <consortium name="EnsemblPlants"/>
        </authorList>
    </citation>
    <scope>IDENTIFICATION</scope>
</reference>
<dbReference type="InterPro" id="IPR042197">
    <property type="entry name" value="Apaf_helical"/>
</dbReference>
<dbReference type="eggNOG" id="KOG4658">
    <property type="taxonomic scope" value="Eukaryota"/>
</dbReference>
<dbReference type="SMART" id="SM00367">
    <property type="entry name" value="LRR_CC"/>
    <property type="match status" value="9"/>
</dbReference>
<dbReference type="Gene3D" id="1.20.5.4130">
    <property type="match status" value="2"/>
</dbReference>
<comment type="similarity">
    <text evidence="1">Belongs to the disease resistance NB-LRR family.</text>
</comment>
<dbReference type="InterPro" id="IPR032675">
    <property type="entry name" value="LRR_dom_sf"/>
</dbReference>
<dbReference type="InterPro" id="IPR002182">
    <property type="entry name" value="NB-ARC"/>
</dbReference>
<dbReference type="Pfam" id="PF18791">
    <property type="entry name" value="Transp_inhibit"/>
    <property type="match status" value="1"/>
</dbReference>
<dbReference type="Pfam" id="PF00931">
    <property type="entry name" value="NB-ARC"/>
    <property type="match status" value="2"/>
</dbReference>
<evidence type="ECO:0000256" key="5">
    <source>
        <dbReference type="ARBA" id="ARBA00022821"/>
    </source>
</evidence>
<dbReference type="Pfam" id="PF18511">
    <property type="entry name" value="F-box_5"/>
    <property type="match status" value="1"/>
</dbReference>
<feature type="domain" description="AAA+ ATPase" evidence="7">
    <location>
        <begin position="185"/>
        <end position="321"/>
    </location>
</feature>
<sequence length="2502" mass="283210">MELVTTAMGSLLPRLAELLREKYKLHVGIRDRIRMFSNELKNMHDVLHLMSQMPREQLDTPFRLWGHNVRMLSHDLEDIIDTFLIRLRGSAHPENVDDLEMLMRLMTEMNDLLFSGSMEYGQKFSDAIAKHQLQDVPAKHGVGSYSTVGHATHDLYQKAMSTKLVGIDGPRDEIIEMLSMGDQSKLKIISIFGIGGLGKTTLAKVVYDKHKSGFQYKSFVTVGRSPDFNKVFRNILYYLDMKMFNNSNTVILDGKQLINKLQEYLQDKRYFIVIDDLWDMNSWNTIKYALPDSDYGSKVITTTRIPGVARDLGDVYNLQPLSYGNSKKLLCTRLFDDEGKCLENQSVVATEKVLKQCGGVPLGIITMASLLANKPQDDWPEMYNSICFGNTINDEVEYTKRILSFCYYDMPSHLRTCLLYLSIFREDCEINKCLLIWKWIAEGFIHEEQQIGLFELAEGYFNELINRNMIQPVEDKRTGYVIGCHVHDMVLDLVRSLLTEENFVTVLSDSGEELPLMNANRLALQCRIVEKQHPHLANVDMEQMRSFVAIFSDISVVSPSFQVLRVLALEDCKFIEGYTSNGLEHIGKLLNLRYLGLTRTRGFRRLPEEIGSDLKFLQTLDLYETDLEEVPSSVGLLTQLLCLHVDVGTRVPTGLIGNLTSLQDLWIYPAMKDYSMGATIASQFVKDLGNLRELRVLKTRIHGWDQNMQIALVESLHNFHKIQILELHGESSLGKGVTWEAGFVSSQHLRYLSLACMQLTRLPGWMNSLLFPNLGYLVVNVQFWQEHDMETLGRMPELCTLQLQSCNMRVLNIKNTHGDIHYFQKLRSLMTYHIMIGFDLCSGKLSSGNIGIDAPTVMPSLEYLQFTVHVRFLKDANIGFDKLVSEHLPSLQRVNARIDCSDAHLAEVEEAEAALTYVVNVNPNDPTLEMMRCSEYKMVSSDQDQEVYAITPINSTSSYLGKFGGKNRETQAINSSLGTMRSLLTKLDMLLDPGCRLPTEVKDNMQLLKSDIEEVGTYLEDLAKVEDPHLMAKCWMKEVRELSYDIEDYINNIEYKIKFARAAHLITKTSFVCKINHLKINGVPRRLKWRKNITNMISEFRIYIQEAIERYNRYDLQYCTNPNRYMPVGCVLPTPYEQTGDLVIDGRMNEFIQWLANDGDQKLKVVSIVGSSGIGKTTLAKLFYTKFGGQFDYRAFVQVPQKPDMKRLLCDIISQVQKNNTPYNCMEPDLIDNIRRQLQNKRYLIIIDNLSAASVWDILNQAFPECTQRSRIITTTQIKDVALTCCLRRSEYIFEMRPLEDDYSRKLFFNRLFGSEYHCPLIFKDVSNKIVQICGGLPLAITIMASLLASQPVLSMELCTHICNSLTSYLWTDSTSDGMKQVLNLCYNILPHHLKTCLLYFNMYPEGYIICKDALVKTWVAEGFIGAPKGLDMEKVATSYFDELVGRRLIQPIEIKYNEEVLSCTIHDLVRDFIAYKSLEENFIVVVDCYRKNLGLIDKVRRLSLHFSASKYTNAPANIKSSQVRSLTFFGFFNCMPSVTNFKLLRVLNLQLFSHRKDNTLDLTGISKLSQLKYLKIMSDTRIELPNQMRALQILETLDVDTKLTAVPGDVFHLAGLLHLHLLLEPNLLDLIGRMKSAITLGSLDPSTKSSQSNLNNLQDIHLRCSTFPSEHLQRNMEALGFLLGAVGNLKTLVIVSGNYQKDDTVSDTSDATVSWDFFAPPHFLQRFEWLLHDCIFSKVPNWIGELDKLCILRIAVKELVKNGVDILKGLPALTSLSLHVHTMSIEKVIFHKGGFLVLKYLEFTCSAPLLKFESDSMPNLRKLKLGFNALTKHIYGTVPISIEHLSGLKEITAKIKCGGNEELALTSAISNHPGNPKINVQLVDGIFYGDEDEMHTTLAMGLPGQCQKTVSNDSHGVEKCAQPNQVLDNILLESILQFLTTARDRNAVSLVCRHWYHTEAETRRELFIRNCYSVSPSRIIERFHGLRSITIRGRPPFANSTLVPKGWGAYATPWVAALGPSFPHLECIFLKQMTVSDDDLRLIAQSFPRLRELSLISCDKFSATGLAIIAEQCRHLHVLDLINDHIEDTAEKQVDWISMFPWPNTPLESLVLACVDLACNFESLEALVARSPALRRLCVNHHVTIEQLCCLMAVAPNLTHLGTGAFRSRSGYRAGEAPPSVSDLATYFAPFKSLISLSGFHDVNPDYLPAIYPVCANLTSLNIRSASITAEQIAPIIRFCGNLRTFFVCDTIGDDGLCAIAETCLDLRELQVYRLFAGSEYNSSVTDVGLEAISKGCRKLETLIYYCGSMTNAAMIIMSNNCPNLEVFQLSILRTHLPDRITGEPMDDGFGAIVMNCKKLSTLSTSGLVTDKAFAYIGQYGKSIKNLSIAFSSNTDMSLRYVFEGCTQLQELEVRACPFGDKGLLSGLNHFSNMRFLWMSSCRITMRGCREVAQKMPNLVVEVISGHSGNEEVTADNVDHLYLYRSLAGPRDDTPPFVKIL</sequence>
<dbReference type="EnsemblPlants" id="LPERR11G10410.2">
    <property type="protein sequence ID" value="LPERR11G10410.2"/>
    <property type="gene ID" value="LPERR11G10410"/>
</dbReference>
<evidence type="ECO:0000313" key="9">
    <source>
        <dbReference type="Proteomes" id="UP000032180"/>
    </source>
</evidence>
<dbReference type="SMART" id="SM00382">
    <property type="entry name" value="AAA"/>
    <property type="match status" value="2"/>
</dbReference>
<reference evidence="9" key="2">
    <citation type="submission" date="2013-12" db="EMBL/GenBank/DDBJ databases">
        <authorList>
            <person name="Yu Y."/>
            <person name="Lee S."/>
            <person name="de Baynast K."/>
            <person name="Wissotski M."/>
            <person name="Liu L."/>
            <person name="Talag J."/>
            <person name="Goicoechea J."/>
            <person name="Angelova A."/>
            <person name="Jetty R."/>
            <person name="Kudrna D."/>
            <person name="Golser W."/>
            <person name="Rivera L."/>
            <person name="Zhang J."/>
            <person name="Wing R."/>
        </authorList>
    </citation>
    <scope>NUCLEOTIDE SEQUENCE</scope>
</reference>
<reference evidence="8 9" key="1">
    <citation type="submission" date="2012-08" db="EMBL/GenBank/DDBJ databases">
        <title>Oryza genome evolution.</title>
        <authorList>
            <person name="Wing R.A."/>
        </authorList>
    </citation>
    <scope>NUCLEOTIDE SEQUENCE</scope>
</reference>
<evidence type="ECO:0000256" key="6">
    <source>
        <dbReference type="ARBA" id="ARBA00023054"/>
    </source>
</evidence>
<dbReference type="SUPFAM" id="SSF52540">
    <property type="entry name" value="P-loop containing nucleoside triphosphate hydrolases"/>
    <property type="match status" value="2"/>
</dbReference>
<dbReference type="Gene3D" id="1.20.1280.50">
    <property type="match status" value="1"/>
</dbReference>
<dbReference type="FunFam" id="3.40.50.300:FF:001091">
    <property type="entry name" value="Probable disease resistance protein At1g61300"/>
    <property type="match status" value="1"/>
</dbReference>
<keyword evidence="6" id="KW-0175">Coiled coil</keyword>
<dbReference type="FunFam" id="1.10.10.10:FF:000322">
    <property type="entry name" value="Probable disease resistance protein At1g63360"/>
    <property type="match status" value="2"/>
</dbReference>
<dbReference type="Gramene" id="LPERR11G10410.2">
    <property type="protein sequence ID" value="LPERR11G10410.2"/>
    <property type="gene ID" value="LPERR11G10410"/>
</dbReference>
<dbReference type="Pfam" id="PF23598">
    <property type="entry name" value="LRR_14"/>
    <property type="match status" value="2"/>
</dbReference>
<evidence type="ECO:0000256" key="4">
    <source>
        <dbReference type="ARBA" id="ARBA00022741"/>
    </source>
</evidence>
<dbReference type="eggNOG" id="KOG1947">
    <property type="taxonomic scope" value="Eukaryota"/>
</dbReference>
<evidence type="ECO:0000259" key="7">
    <source>
        <dbReference type="SMART" id="SM00382"/>
    </source>
</evidence>
<proteinExistence type="inferred from homology"/>
<dbReference type="Gene3D" id="1.10.10.10">
    <property type="entry name" value="Winged helix-like DNA-binding domain superfamily/Winged helix DNA-binding domain"/>
    <property type="match status" value="2"/>
</dbReference>
<feature type="domain" description="AAA+ ATPase" evidence="7">
    <location>
        <begin position="1162"/>
        <end position="1300"/>
    </location>
</feature>
<dbReference type="Pfam" id="PF18052">
    <property type="entry name" value="Rx_N"/>
    <property type="match status" value="2"/>
</dbReference>
<dbReference type="InterPro" id="IPR006553">
    <property type="entry name" value="Leu-rich_rpt_Cys-con_subtyp"/>
</dbReference>
<keyword evidence="4" id="KW-0547">Nucleotide-binding</keyword>
<dbReference type="InterPro" id="IPR044974">
    <property type="entry name" value="Disease_R_plants"/>
</dbReference>
<dbReference type="STRING" id="77586.A0A0D9XRY1"/>
<dbReference type="PANTHER" id="PTHR23155:SF1181">
    <property type="entry name" value="OS08G0170200 PROTEIN"/>
    <property type="match status" value="1"/>
</dbReference>
<dbReference type="InterPro" id="IPR041101">
    <property type="entry name" value="Transp_inhibit"/>
</dbReference>
<keyword evidence="2" id="KW-0433">Leucine-rich repeat</keyword>
<dbReference type="PANTHER" id="PTHR23155">
    <property type="entry name" value="DISEASE RESISTANCE PROTEIN RP"/>
    <property type="match status" value="1"/>
</dbReference>